<protein>
    <submittedName>
        <fullName evidence="7">Thiamine pyrophosphate-requiring enzyme</fullName>
    </submittedName>
</protein>
<organism evidence="7 8">
    <name type="scientific">Patulibacter medicamentivorans</name>
    <dbReference type="NCBI Taxonomy" id="1097667"/>
    <lineage>
        <taxon>Bacteria</taxon>
        <taxon>Bacillati</taxon>
        <taxon>Actinomycetota</taxon>
        <taxon>Thermoleophilia</taxon>
        <taxon>Solirubrobacterales</taxon>
        <taxon>Patulibacteraceae</taxon>
        <taxon>Patulibacter</taxon>
    </lineage>
</organism>
<name>H0E455_9ACTN</name>
<dbReference type="CDD" id="cd00568">
    <property type="entry name" value="TPP_enzymes"/>
    <property type="match status" value="1"/>
</dbReference>
<feature type="domain" description="Thiamine pyrophosphate enzyme central" evidence="4">
    <location>
        <begin position="220"/>
        <end position="355"/>
    </location>
</feature>
<dbReference type="GO" id="GO:0003984">
    <property type="term" value="F:acetolactate synthase activity"/>
    <property type="evidence" value="ECO:0007669"/>
    <property type="project" value="TreeGrafter"/>
</dbReference>
<dbReference type="AlphaFoldDB" id="H0E455"/>
<comment type="caution">
    <text evidence="7">The sequence shown here is derived from an EMBL/GenBank/DDBJ whole genome shotgun (WGS) entry which is preliminary data.</text>
</comment>
<evidence type="ECO:0000259" key="5">
    <source>
        <dbReference type="Pfam" id="PF02775"/>
    </source>
</evidence>
<dbReference type="GO" id="GO:0030976">
    <property type="term" value="F:thiamine pyrophosphate binding"/>
    <property type="evidence" value="ECO:0007669"/>
    <property type="project" value="InterPro"/>
</dbReference>
<comment type="similarity">
    <text evidence="1 3">Belongs to the TPP enzyme family.</text>
</comment>
<dbReference type="Pfam" id="PF02775">
    <property type="entry name" value="TPP_enzyme_C"/>
    <property type="match status" value="1"/>
</dbReference>
<dbReference type="InterPro" id="IPR029035">
    <property type="entry name" value="DHS-like_NAD/FAD-binding_dom"/>
</dbReference>
<feature type="domain" description="Thiamine pyrophosphate enzyme TPP-binding" evidence="5">
    <location>
        <begin position="412"/>
        <end position="560"/>
    </location>
</feature>
<dbReference type="InterPro" id="IPR011766">
    <property type="entry name" value="TPP_enzyme_TPP-bd"/>
</dbReference>
<dbReference type="Gene3D" id="3.40.50.1220">
    <property type="entry name" value="TPP-binding domain"/>
    <property type="match status" value="1"/>
</dbReference>
<evidence type="ECO:0000313" key="7">
    <source>
        <dbReference type="EMBL" id="EHN11544.1"/>
    </source>
</evidence>
<keyword evidence="2 3" id="KW-0786">Thiamine pyrophosphate</keyword>
<evidence type="ECO:0000313" key="8">
    <source>
        <dbReference type="Proteomes" id="UP000005143"/>
    </source>
</evidence>
<dbReference type="Pfam" id="PF00205">
    <property type="entry name" value="TPP_enzyme_M"/>
    <property type="match status" value="1"/>
</dbReference>
<dbReference type="GO" id="GO:0005948">
    <property type="term" value="C:acetolactate synthase complex"/>
    <property type="evidence" value="ECO:0007669"/>
    <property type="project" value="TreeGrafter"/>
</dbReference>
<dbReference type="GO" id="GO:0009099">
    <property type="term" value="P:L-valine biosynthetic process"/>
    <property type="evidence" value="ECO:0007669"/>
    <property type="project" value="TreeGrafter"/>
</dbReference>
<evidence type="ECO:0000256" key="1">
    <source>
        <dbReference type="ARBA" id="ARBA00007812"/>
    </source>
</evidence>
<keyword evidence="8" id="KW-1185">Reference proteome</keyword>
<dbReference type="InterPro" id="IPR045229">
    <property type="entry name" value="TPP_enz"/>
</dbReference>
<dbReference type="SUPFAM" id="SSF52467">
    <property type="entry name" value="DHS-like NAD/FAD-binding domain"/>
    <property type="match status" value="1"/>
</dbReference>
<dbReference type="Pfam" id="PF02776">
    <property type="entry name" value="TPP_enzyme_N"/>
    <property type="match status" value="1"/>
</dbReference>
<dbReference type="GO" id="GO:0009097">
    <property type="term" value="P:isoleucine biosynthetic process"/>
    <property type="evidence" value="ECO:0007669"/>
    <property type="project" value="TreeGrafter"/>
</dbReference>
<dbReference type="InterPro" id="IPR012001">
    <property type="entry name" value="Thiamin_PyroP_enz_TPP-bd_dom"/>
</dbReference>
<dbReference type="GO" id="GO:0000287">
    <property type="term" value="F:magnesium ion binding"/>
    <property type="evidence" value="ECO:0007669"/>
    <property type="project" value="InterPro"/>
</dbReference>
<dbReference type="PANTHER" id="PTHR18968:SF167">
    <property type="entry name" value="ACETOLACTATE SYNTHASE LARGE SUBUNIT ILVB2-RELATED"/>
    <property type="match status" value="1"/>
</dbReference>
<proteinExistence type="inferred from homology"/>
<reference evidence="7 8" key="1">
    <citation type="journal article" date="2013" name="Biodegradation">
        <title>Quantitative proteomic analysis of ibuprofen-degrading Patulibacter sp. strain I11.</title>
        <authorList>
            <person name="Almeida B."/>
            <person name="Kjeldal H."/>
            <person name="Lolas I."/>
            <person name="Knudsen A.D."/>
            <person name="Carvalho G."/>
            <person name="Nielsen K.L."/>
            <person name="Barreto Crespo M.T."/>
            <person name="Stensballe A."/>
            <person name="Nielsen J.L."/>
        </authorList>
    </citation>
    <scope>NUCLEOTIDE SEQUENCE [LARGE SCALE GENOMIC DNA]</scope>
    <source>
        <strain evidence="7 8">I11</strain>
    </source>
</reference>
<evidence type="ECO:0000256" key="2">
    <source>
        <dbReference type="ARBA" id="ARBA00023052"/>
    </source>
</evidence>
<sequence length="584" mass="60660">MSTIQQRPAALPPEPSTALVDATAPGTVADAIAELLTRLGVRAAFGVSGGGIGPQWAALERSAIEVLHFRHEAGAAFAALEHSLVDDAPVVVFTTTGPGLTNAITGLLAARWEGARVILLSAATGSGQRGRGAIQETSGYRLAATGLLEAGAVFDYAAVVDDAAELPQVARRLANGVGRPQGFVAHVCLATALQAAPRATAIAAPAPRPVVAGPDPAVVAELAERIRRERFVVWAGFGARRAAPEVRRLLELTGAVAITSPRGKGIVDEHGDGCAGVTGLGGHGPTLETLRTLAPSFALVLGTRLSEGTSSWSPALVPPNGFVQVDLDPEAIGVAYPEVPTLPVVGDVRLVLRALLRELEQDPPAPRPRPVVADPWPNAMTPRTGPGPVRPAALLTALQRQVVDRDVPVLTDGGSAMVWGIHHLRVREPGRFRPSTAWASMGHGTTGVLGAAHARSGPAVALVGDGAMQMLNELNTAAKHDLQAIWVVLNDARYGMVEQGMRAQGLAGDFRGDETAFPRVDLAKMAEAMGVRGIRVAREEQLEDALARALADGGPVVVDVRIDPHAAAPMGSRIVTLRLQGAEA</sequence>
<dbReference type="Gene3D" id="3.40.50.970">
    <property type="match status" value="2"/>
</dbReference>
<dbReference type="OrthoDB" id="4959782at2"/>
<evidence type="ECO:0000259" key="6">
    <source>
        <dbReference type="Pfam" id="PF02776"/>
    </source>
</evidence>
<feature type="domain" description="Thiamine pyrophosphate enzyme N-terminal TPP-binding" evidence="6">
    <location>
        <begin position="27"/>
        <end position="137"/>
    </location>
</feature>
<dbReference type="Proteomes" id="UP000005143">
    <property type="component" value="Unassembled WGS sequence"/>
</dbReference>
<dbReference type="SUPFAM" id="SSF52518">
    <property type="entry name" value="Thiamin diphosphate-binding fold (THDP-binding)"/>
    <property type="match status" value="2"/>
</dbReference>
<dbReference type="InterPro" id="IPR029061">
    <property type="entry name" value="THDP-binding"/>
</dbReference>
<dbReference type="EMBL" id="AGUD01000095">
    <property type="protein sequence ID" value="EHN11544.1"/>
    <property type="molecule type" value="Genomic_DNA"/>
</dbReference>
<dbReference type="PANTHER" id="PTHR18968">
    <property type="entry name" value="THIAMINE PYROPHOSPHATE ENZYMES"/>
    <property type="match status" value="1"/>
</dbReference>
<accession>H0E455</accession>
<dbReference type="InterPro" id="IPR012000">
    <property type="entry name" value="Thiamin_PyroP_enz_cen_dom"/>
</dbReference>
<evidence type="ECO:0000259" key="4">
    <source>
        <dbReference type="Pfam" id="PF00205"/>
    </source>
</evidence>
<dbReference type="RefSeq" id="WP_007572976.1">
    <property type="nucleotide sequence ID" value="NZ_AGUD01000095.1"/>
</dbReference>
<dbReference type="CDD" id="cd07035">
    <property type="entry name" value="TPP_PYR_POX_like"/>
    <property type="match status" value="1"/>
</dbReference>
<dbReference type="GO" id="GO:0050660">
    <property type="term" value="F:flavin adenine dinucleotide binding"/>
    <property type="evidence" value="ECO:0007669"/>
    <property type="project" value="TreeGrafter"/>
</dbReference>
<evidence type="ECO:0000256" key="3">
    <source>
        <dbReference type="RuleBase" id="RU362132"/>
    </source>
</evidence>
<gene>
    <name evidence="7" type="ORF">PAI11_15810</name>
</gene>